<proteinExistence type="predicted"/>
<evidence type="ECO:0000313" key="2">
    <source>
        <dbReference type="EMBL" id="MBB5031399.1"/>
    </source>
</evidence>
<comment type="caution">
    <text evidence="2">The sequence shown here is derived from an EMBL/GenBank/DDBJ whole genome shotgun (WGS) entry which is preliminary data.</text>
</comment>
<dbReference type="AlphaFoldDB" id="A0A7W8DIS1"/>
<dbReference type="EMBL" id="JACHIG010000001">
    <property type="protein sequence ID" value="MBB5031399.1"/>
    <property type="molecule type" value="Genomic_DNA"/>
</dbReference>
<dbReference type="Proteomes" id="UP000590740">
    <property type="component" value="Unassembled WGS sequence"/>
</dbReference>
<feature type="transmembrane region" description="Helical" evidence="1">
    <location>
        <begin position="12"/>
        <end position="34"/>
    </location>
</feature>
<organism evidence="2 3">
    <name type="scientific">Prosthecobacter vanneervenii</name>
    <dbReference type="NCBI Taxonomy" id="48466"/>
    <lineage>
        <taxon>Bacteria</taxon>
        <taxon>Pseudomonadati</taxon>
        <taxon>Verrucomicrobiota</taxon>
        <taxon>Verrucomicrobiia</taxon>
        <taxon>Verrucomicrobiales</taxon>
        <taxon>Verrucomicrobiaceae</taxon>
        <taxon>Prosthecobacter</taxon>
    </lineage>
</organism>
<evidence type="ECO:0000313" key="3">
    <source>
        <dbReference type="Proteomes" id="UP000590740"/>
    </source>
</evidence>
<name>A0A7W8DIS1_9BACT</name>
<gene>
    <name evidence="2" type="ORF">HNQ65_000953</name>
</gene>
<evidence type="ECO:0000256" key="1">
    <source>
        <dbReference type="SAM" id="Phobius"/>
    </source>
</evidence>
<reference evidence="2 3" key="1">
    <citation type="submission" date="2020-08" db="EMBL/GenBank/DDBJ databases">
        <title>Genomic Encyclopedia of Type Strains, Phase IV (KMG-IV): sequencing the most valuable type-strain genomes for metagenomic binning, comparative biology and taxonomic classification.</title>
        <authorList>
            <person name="Goeker M."/>
        </authorList>
    </citation>
    <scope>NUCLEOTIDE SEQUENCE [LARGE SCALE GENOMIC DNA]</scope>
    <source>
        <strain evidence="2 3">DSM 12252</strain>
    </source>
</reference>
<accession>A0A7W8DIS1</accession>
<keyword evidence="3" id="KW-1185">Reference proteome</keyword>
<dbReference type="RefSeq" id="WP_184338327.1">
    <property type="nucleotide sequence ID" value="NZ_JACHIG010000001.1"/>
</dbReference>
<dbReference type="NCBIfam" id="TIGR02599">
    <property type="entry name" value="Verru_Chthon cassette protein C"/>
    <property type="match status" value="1"/>
</dbReference>
<keyword evidence="1" id="KW-1133">Transmembrane helix</keyword>
<dbReference type="InterPro" id="IPR019839">
    <property type="entry name" value="Verru/Chthon_C"/>
</dbReference>
<keyword evidence="1" id="KW-0812">Transmembrane</keyword>
<keyword evidence="1" id="KW-0472">Membrane</keyword>
<sequence length="366" mass="40240">MKTRPHSRRGGRAFTLVELLLATVLLSMLLLVMVGTVDTVRRSTTTARGKTQQYREARLAFDLITSSLSRATLNTYWDYYYTDTASNAAPTSSVKPPSAYVRQSELQFQSGKATTLIGKNATPATNPGHALFFQAPLGLTQDQRTQGSLLNSRGFAIQYGDDAANRPPFLADYSIPRRSRYRLIEYRPPAEKTTDSLGNPIYTHPADWFRQDLDKSARVVAENIILLVLSPQVSADSARAAGKPAHWIAPGYTYNSLDLNNATPDVENVTVSKSGEVVQGTQHLLPPVVVVTMIALDEVSATRWAASSGDKPVDFLNQAGASFTDAASFSTDLDAVEAWLRAQKLNFETFTATVILRNARWDSRTF</sequence>
<protein>
    <submittedName>
        <fullName evidence="2">Uncharacterized protein (TIGR02599 family)</fullName>
    </submittedName>
</protein>